<dbReference type="KEGG" id="muc:MuYL_3848"/>
<evidence type="ECO:0000313" key="1">
    <source>
        <dbReference type="EMBL" id="ASU35733.1"/>
    </source>
</evidence>
<dbReference type="EMBL" id="CP022743">
    <property type="protein sequence ID" value="ASU35733.1"/>
    <property type="molecule type" value="Genomic_DNA"/>
</dbReference>
<protein>
    <submittedName>
        <fullName evidence="1">Uncharacterized protein</fullName>
    </submittedName>
</protein>
<organism evidence="1 2">
    <name type="scientific">Mucilaginibacter xinganensis</name>
    <dbReference type="NCBI Taxonomy" id="1234841"/>
    <lineage>
        <taxon>Bacteria</taxon>
        <taxon>Pseudomonadati</taxon>
        <taxon>Bacteroidota</taxon>
        <taxon>Sphingobacteriia</taxon>
        <taxon>Sphingobacteriales</taxon>
        <taxon>Sphingobacteriaceae</taxon>
        <taxon>Mucilaginibacter</taxon>
    </lineage>
</organism>
<evidence type="ECO:0000313" key="2">
    <source>
        <dbReference type="Proteomes" id="UP000215002"/>
    </source>
</evidence>
<proteinExistence type="predicted"/>
<dbReference type="AlphaFoldDB" id="A0A223P0T2"/>
<dbReference type="Proteomes" id="UP000215002">
    <property type="component" value="Chromosome"/>
</dbReference>
<sequence length="40" mass="4419">MICYMPVIAVSFGAGLLFCFYLCCLDTGVGTDVTNKFKNY</sequence>
<gene>
    <name evidence="1" type="ORF">MuYL_3848</name>
</gene>
<keyword evidence="2" id="KW-1185">Reference proteome</keyword>
<name>A0A223P0T2_9SPHI</name>
<accession>A0A223P0T2</accession>
<reference evidence="1 2" key="1">
    <citation type="submission" date="2017-08" db="EMBL/GenBank/DDBJ databases">
        <title>Complete genome sequence of Mucilaginibacter sp. strain BJC16-A31.</title>
        <authorList>
            <consortium name="Henan University of Science and Technology"/>
            <person name="You X."/>
        </authorList>
    </citation>
    <scope>NUCLEOTIDE SEQUENCE [LARGE SCALE GENOMIC DNA]</scope>
    <source>
        <strain evidence="1 2">BJC16-A31</strain>
    </source>
</reference>